<dbReference type="AlphaFoldDB" id="A0AAN8U5R1"/>
<keyword evidence="1" id="KW-0328">Glycosyltransferase</keyword>
<accession>A0AAN8U5R1</accession>
<dbReference type="PANTHER" id="PTHR48046:SF1">
    <property type="entry name" value="GLYCOSYLTRANSFERASE-RELATED"/>
    <property type="match status" value="1"/>
</dbReference>
<evidence type="ECO:0000256" key="1">
    <source>
        <dbReference type="ARBA" id="ARBA00022676"/>
    </source>
</evidence>
<reference evidence="2 3" key="1">
    <citation type="submission" date="2024-02" db="EMBL/GenBank/DDBJ databases">
        <title>de novo genome assembly of Solanum bulbocastanum strain 11H21.</title>
        <authorList>
            <person name="Hosaka A.J."/>
        </authorList>
    </citation>
    <scope>NUCLEOTIDE SEQUENCE [LARGE SCALE GENOMIC DNA]</scope>
    <source>
        <tissue evidence="2">Young leaves</tissue>
    </source>
</reference>
<keyword evidence="3" id="KW-1185">Reference proteome</keyword>
<dbReference type="PANTHER" id="PTHR48046">
    <property type="entry name" value="UDP-GLYCOSYLTRANSFERASE 72E1"/>
    <property type="match status" value="1"/>
</dbReference>
<sequence>MDHNLSSSSFSKFCFNFEVQASSHDDVEMTLLCELENFPASMNHRPNALIVDIFGTQILSIAEEFNIPKYVFHTSIAWQNYKSILFVSFGSGGALSSKQMIELAWSLELSQQKVVWVVRPSSDGNADSAYLNSNGNHTHGTLTNWVPMIAWPLHAEQKMNAAMLMEELGVAIRPAVLPTKKLVKREDIQVMVRILMDTKDGKSIREKARKLKISAENVLSEGGSSYNSMCEIVKDIRTR</sequence>
<dbReference type="SUPFAM" id="SSF53756">
    <property type="entry name" value="UDP-Glycosyltransferase/glycogen phosphorylase"/>
    <property type="match status" value="1"/>
</dbReference>
<name>A0AAN8U5R1_SOLBU</name>
<dbReference type="GO" id="GO:0016757">
    <property type="term" value="F:glycosyltransferase activity"/>
    <property type="evidence" value="ECO:0007669"/>
    <property type="project" value="UniProtKB-KW"/>
</dbReference>
<evidence type="ECO:0000313" key="3">
    <source>
        <dbReference type="Proteomes" id="UP001371456"/>
    </source>
</evidence>
<keyword evidence="1" id="KW-0808">Transferase</keyword>
<protein>
    <submittedName>
        <fullName evidence="2">Uncharacterized protein</fullName>
    </submittedName>
</protein>
<comment type="caution">
    <text evidence="2">The sequence shown here is derived from an EMBL/GenBank/DDBJ whole genome shotgun (WGS) entry which is preliminary data.</text>
</comment>
<proteinExistence type="predicted"/>
<organism evidence="2 3">
    <name type="scientific">Solanum bulbocastanum</name>
    <name type="common">Wild potato</name>
    <dbReference type="NCBI Taxonomy" id="147425"/>
    <lineage>
        <taxon>Eukaryota</taxon>
        <taxon>Viridiplantae</taxon>
        <taxon>Streptophyta</taxon>
        <taxon>Embryophyta</taxon>
        <taxon>Tracheophyta</taxon>
        <taxon>Spermatophyta</taxon>
        <taxon>Magnoliopsida</taxon>
        <taxon>eudicotyledons</taxon>
        <taxon>Gunneridae</taxon>
        <taxon>Pentapetalae</taxon>
        <taxon>asterids</taxon>
        <taxon>lamiids</taxon>
        <taxon>Solanales</taxon>
        <taxon>Solanaceae</taxon>
        <taxon>Solanoideae</taxon>
        <taxon>Solaneae</taxon>
        <taxon>Solanum</taxon>
    </lineage>
</organism>
<evidence type="ECO:0000313" key="2">
    <source>
        <dbReference type="EMBL" id="KAK6796686.1"/>
    </source>
</evidence>
<dbReference type="Gene3D" id="3.40.50.2000">
    <property type="entry name" value="Glycogen Phosphorylase B"/>
    <property type="match status" value="3"/>
</dbReference>
<dbReference type="Proteomes" id="UP001371456">
    <property type="component" value="Unassembled WGS sequence"/>
</dbReference>
<gene>
    <name evidence="2" type="ORF">RDI58_004387</name>
</gene>
<dbReference type="EMBL" id="JBANQN010000002">
    <property type="protein sequence ID" value="KAK6796686.1"/>
    <property type="molecule type" value="Genomic_DNA"/>
</dbReference>